<feature type="transmembrane region" description="Helical" evidence="1">
    <location>
        <begin position="54"/>
        <end position="80"/>
    </location>
</feature>
<feature type="transmembrane region" description="Helical" evidence="1">
    <location>
        <begin position="104"/>
        <end position="123"/>
    </location>
</feature>
<keyword evidence="1" id="KW-0472">Membrane</keyword>
<evidence type="ECO:0000313" key="2">
    <source>
        <dbReference type="EMBL" id="DAF84873.1"/>
    </source>
</evidence>
<reference evidence="2" key="1">
    <citation type="journal article" date="2021" name="Proc. Natl. Acad. Sci. U.S.A.">
        <title>A Catalog of Tens of Thousands of Viruses from Human Metagenomes Reveals Hidden Associations with Chronic Diseases.</title>
        <authorList>
            <person name="Tisza M.J."/>
            <person name="Buck C.B."/>
        </authorList>
    </citation>
    <scope>NUCLEOTIDE SEQUENCE</scope>
    <source>
        <strain evidence="2">CtTkm23</strain>
    </source>
</reference>
<protein>
    <submittedName>
        <fullName evidence="2">Uncharacterized protein</fullName>
    </submittedName>
</protein>
<name>A0A8S5TRN7_9CAUD</name>
<organism evidence="2">
    <name type="scientific">Siphoviridae sp. ctTkm23</name>
    <dbReference type="NCBI Taxonomy" id="2825522"/>
    <lineage>
        <taxon>Viruses</taxon>
        <taxon>Duplodnaviria</taxon>
        <taxon>Heunggongvirae</taxon>
        <taxon>Uroviricota</taxon>
        <taxon>Caudoviricetes</taxon>
    </lineage>
</organism>
<proteinExistence type="predicted"/>
<keyword evidence="1" id="KW-0812">Transmembrane</keyword>
<feature type="transmembrane region" description="Helical" evidence="1">
    <location>
        <begin position="135"/>
        <end position="157"/>
    </location>
</feature>
<evidence type="ECO:0000256" key="1">
    <source>
        <dbReference type="SAM" id="Phobius"/>
    </source>
</evidence>
<accession>A0A8S5TRN7</accession>
<dbReference type="EMBL" id="BK015911">
    <property type="protein sequence ID" value="DAF84873.1"/>
    <property type="molecule type" value="Genomic_DNA"/>
</dbReference>
<keyword evidence="1" id="KW-1133">Transmembrane helix</keyword>
<sequence>MFGYRIKIAHNLQKNNMSINDARNYAEKLARCIDQKTAHPIVVKKKSLKRFFSGVLFFFIYIVAAIVVSELFLPYILIYFKGYFYYFIPNGQEYPLKFMNERNLIILACFLYIIFSVIIYFIIRFGRNFTNRENLNSLGVILAFVSMLGAFYLQFVYCQYSSVNDMINSFMKSEDLSMQRLQHKMERYNLMIDMYNKKVDQLGGKLFFKSKIADIDHIIDYHNKGDEQITEYENYIDKFIAEYPLIADVPFYLLQYNNIGSYGPTLPFRQDRDSLIFFERLNMCEFVSSFFKSMDDEEITIIYLVIIKKIKECNKNEIRSFFYNYECGAFNRGQIFLKNKGGKYISLQEYILSRMMIWRDSLLNRKEYK</sequence>